<dbReference type="SFLD" id="SFLDG01018">
    <property type="entry name" value="Squalene/Phytoene_Synthase_Lik"/>
    <property type="match status" value="1"/>
</dbReference>
<dbReference type="InterPro" id="IPR008949">
    <property type="entry name" value="Isoprenoid_synthase_dom_sf"/>
</dbReference>
<dbReference type="SFLD" id="SFLDG01212">
    <property type="entry name" value="Phytoene_synthase_like"/>
    <property type="match status" value="1"/>
</dbReference>
<dbReference type="Proteomes" id="UP000277424">
    <property type="component" value="Unassembled WGS sequence"/>
</dbReference>
<dbReference type="GO" id="GO:0016117">
    <property type="term" value="P:carotenoid biosynthetic process"/>
    <property type="evidence" value="ECO:0007669"/>
    <property type="project" value="InterPro"/>
</dbReference>
<dbReference type="CDD" id="cd00683">
    <property type="entry name" value="Trans_IPPS_HH"/>
    <property type="match status" value="1"/>
</dbReference>
<proteinExistence type="predicted"/>
<dbReference type="Gene3D" id="1.10.600.10">
    <property type="entry name" value="Farnesyl Diphosphate Synthase"/>
    <property type="match status" value="1"/>
</dbReference>
<dbReference type="PANTHER" id="PTHR31480">
    <property type="entry name" value="BIFUNCTIONAL LYCOPENE CYCLASE/PHYTOENE SYNTHASE"/>
    <property type="match status" value="1"/>
</dbReference>
<comment type="caution">
    <text evidence="2">The sequence shown here is derived from an EMBL/GenBank/DDBJ whole genome shotgun (WGS) entry which is preliminary data.</text>
</comment>
<dbReference type="PROSITE" id="PS01044">
    <property type="entry name" value="SQUALEN_PHYTOEN_SYN_1"/>
    <property type="match status" value="1"/>
</dbReference>
<dbReference type="OrthoDB" id="9807580at2"/>
<dbReference type="SFLD" id="SFLDS00005">
    <property type="entry name" value="Isoprenoid_Synthase_Type_I"/>
    <property type="match status" value="1"/>
</dbReference>
<dbReference type="GO" id="GO:0004311">
    <property type="term" value="F:geranylgeranyl diphosphate synthase activity"/>
    <property type="evidence" value="ECO:0007669"/>
    <property type="project" value="InterPro"/>
</dbReference>
<dbReference type="InterPro" id="IPR019845">
    <property type="entry name" value="Squalene/phytoene_synthase_CS"/>
</dbReference>
<dbReference type="RefSeq" id="WP_121217722.1">
    <property type="nucleotide sequence ID" value="NZ_RBIG01000001.1"/>
</dbReference>
<evidence type="ECO:0000256" key="1">
    <source>
        <dbReference type="ARBA" id="ARBA00022679"/>
    </source>
</evidence>
<dbReference type="GO" id="GO:0051996">
    <property type="term" value="F:squalene synthase [NAD(P)H] activity"/>
    <property type="evidence" value="ECO:0007669"/>
    <property type="project" value="InterPro"/>
</dbReference>
<keyword evidence="1" id="KW-0808">Transferase</keyword>
<dbReference type="InterPro" id="IPR044843">
    <property type="entry name" value="Trans_IPPS_bact-type"/>
</dbReference>
<reference evidence="2 3" key="1">
    <citation type="submission" date="2018-10" db="EMBL/GenBank/DDBJ databases">
        <title>Comparative analysis of microorganisms from saline springs in Andes Mountain Range, Colombia.</title>
        <authorList>
            <person name="Rubin E."/>
        </authorList>
    </citation>
    <scope>NUCLEOTIDE SEQUENCE [LARGE SCALE GENOMIC DNA]</scope>
    <source>
        <strain evidence="2 3">USBA 36</strain>
    </source>
</reference>
<dbReference type="PROSITE" id="PS01045">
    <property type="entry name" value="SQUALEN_PHYTOEN_SYN_2"/>
    <property type="match status" value="1"/>
</dbReference>
<dbReference type="InterPro" id="IPR033904">
    <property type="entry name" value="Trans_IPPS_HH"/>
</dbReference>
<gene>
    <name evidence="2" type="ORF">BCL74_0786</name>
</gene>
<dbReference type="InterPro" id="IPR017828">
    <property type="entry name" value="SQ_synth_HpnD-like"/>
</dbReference>
<evidence type="ECO:0000313" key="3">
    <source>
        <dbReference type="Proteomes" id="UP000277424"/>
    </source>
</evidence>
<dbReference type="SUPFAM" id="SSF48576">
    <property type="entry name" value="Terpenoid synthases"/>
    <property type="match status" value="1"/>
</dbReference>
<dbReference type="Pfam" id="PF00494">
    <property type="entry name" value="SQS_PSY"/>
    <property type="match status" value="1"/>
</dbReference>
<dbReference type="EMBL" id="RBIG01000001">
    <property type="protein sequence ID" value="RKQ73016.1"/>
    <property type="molecule type" value="Genomic_DNA"/>
</dbReference>
<sequence length="283" mass="31414">MSLQAEAEAHVLDIVRRARSSFYWSMRLLPGEKRRAMYAIYAYCRELDDIADGDLPRAEKLARLEGWRREITALYAGSPTHPIAIALAGPVARYRLDRRWFEEILAGVRMDATGDILAPSLLELQLYCRRVAGAVGMLSIAVYGASGKAAAGFALALGDAVQLTNILRDLREDAADGRLYLPADMLEAAGIHMRDPDAVLDHPAIVRVCAAMIDWAEQRYADAEDALRDCDRQALRPAIIILATYKRLLDRLKQAELPAPQRIRLGRLEKIAIALRAGLTLKP</sequence>
<dbReference type="AlphaFoldDB" id="A0A420WQ74"/>
<evidence type="ECO:0000313" key="2">
    <source>
        <dbReference type="EMBL" id="RKQ73016.1"/>
    </source>
</evidence>
<dbReference type="InterPro" id="IPR002060">
    <property type="entry name" value="Squ/phyt_synthse"/>
</dbReference>
<accession>A0A420WQ74</accession>
<dbReference type="NCBIfam" id="TIGR03465">
    <property type="entry name" value="HpnD"/>
    <property type="match status" value="1"/>
</dbReference>
<organism evidence="2 3">
    <name type="scientific">Oceanibaculum indicum</name>
    <dbReference type="NCBI Taxonomy" id="526216"/>
    <lineage>
        <taxon>Bacteria</taxon>
        <taxon>Pseudomonadati</taxon>
        <taxon>Pseudomonadota</taxon>
        <taxon>Alphaproteobacteria</taxon>
        <taxon>Rhodospirillales</taxon>
        <taxon>Oceanibaculaceae</taxon>
        <taxon>Oceanibaculum</taxon>
    </lineage>
</organism>
<protein>
    <submittedName>
        <fullName evidence="2">Phytoene synthase</fullName>
    </submittedName>
</protein>
<name>A0A420WQ74_9PROT</name>